<organism evidence="2 3">
    <name type="scientific">Eisenbergiella tayi</name>
    <dbReference type="NCBI Taxonomy" id="1432052"/>
    <lineage>
        <taxon>Bacteria</taxon>
        <taxon>Bacillati</taxon>
        <taxon>Bacillota</taxon>
        <taxon>Clostridia</taxon>
        <taxon>Lachnospirales</taxon>
        <taxon>Lachnospiraceae</taxon>
        <taxon>Eisenbergiella</taxon>
    </lineage>
</organism>
<evidence type="ECO:0000313" key="3">
    <source>
        <dbReference type="Proteomes" id="UP000094869"/>
    </source>
</evidence>
<reference evidence="2 3" key="1">
    <citation type="submission" date="2016-08" db="EMBL/GenBank/DDBJ databases">
        <title>Characterization of Isolates of Eisenbergiella tayi Derived from Blood Cultures, Using Whole Genome Sequencing.</title>
        <authorList>
            <person name="Bernier A.-M."/>
            <person name="Burdz T."/>
            <person name="Wiebe D."/>
            <person name="Bernard K."/>
        </authorList>
    </citation>
    <scope>NUCLEOTIDE SEQUENCE [LARGE SCALE GENOMIC DNA]</scope>
    <source>
        <strain evidence="2 3">NML120146</strain>
    </source>
</reference>
<comment type="caution">
    <text evidence="2">The sequence shown here is derived from an EMBL/GenBank/DDBJ whole genome shotgun (WGS) entry which is preliminary data.</text>
</comment>
<dbReference type="InterPro" id="IPR025469">
    <property type="entry name" value="DUF4320"/>
</dbReference>
<evidence type="ECO:0008006" key="4">
    <source>
        <dbReference type="Google" id="ProtNLM"/>
    </source>
</evidence>
<gene>
    <name evidence="2" type="ORF">BEI63_12815</name>
</gene>
<protein>
    <recommendedName>
        <fullName evidence="4">DUF4320 family protein</fullName>
    </recommendedName>
</protein>
<sequence>MGGKDSKRALIRTGTRRLARLGKDRRGEGYVDMIVLVLCAVLVLALAVRVLPVYIAKQRLDTFATELVREAEITGNVGSETERRAAVLREKTGIDPEITWSTEGKIQLNEEVTVTLTLPKEIGLFGRFGSFPVTLQSQATGKSEVYWK</sequence>
<dbReference type="Pfam" id="PF14208">
    <property type="entry name" value="DUF4320"/>
    <property type="match status" value="1"/>
</dbReference>
<dbReference type="EMBL" id="MEHD01000022">
    <property type="protein sequence ID" value="ODR57129.1"/>
    <property type="molecule type" value="Genomic_DNA"/>
</dbReference>
<evidence type="ECO:0000313" key="2">
    <source>
        <dbReference type="EMBL" id="ODR57129.1"/>
    </source>
</evidence>
<accession>A0ABX3AJ09</accession>
<keyword evidence="1" id="KW-1133">Transmembrane helix</keyword>
<keyword evidence="1" id="KW-0812">Transmembrane</keyword>
<keyword evidence="1" id="KW-0472">Membrane</keyword>
<feature type="transmembrane region" description="Helical" evidence="1">
    <location>
        <begin position="30"/>
        <end position="55"/>
    </location>
</feature>
<keyword evidence="3" id="KW-1185">Reference proteome</keyword>
<name>A0ABX3AJ09_9FIRM</name>
<evidence type="ECO:0000256" key="1">
    <source>
        <dbReference type="SAM" id="Phobius"/>
    </source>
</evidence>
<dbReference type="Proteomes" id="UP000094869">
    <property type="component" value="Unassembled WGS sequence"/>
</dbReference>
<proteinExistence type="predicted"/>